<dbReference type="GO" id="GO:0004106">
    <property type="term" value="F:chorismate mutase activity"/>
    <property type="evidence" value="ECO:0007669"/>
    <property type="project" value="InterPro"/>
</dbReference>
<dbReference type="PANTHER" id="PTHR38041:SF1">
    <property type="entry name" value="CHORISMATE MUTASE"/>
    <property type="match status" value="1"/>
</dbReference>
<keyword evidence="4" id="KW-1185">Reference proteome</keyword>
<evidence type="ECO:0000259" key="2">
    <source>
        <dbReference type="Pfam" id="PF01817"/>
    </source>
</evidence>
<evidence type="ECO:0000256" key="1">
    <source>
        <dbReference type="ARBA" id="ARBA00023235"/>
    </source>
</evidence>
<dbReference type="EMBL" id="AZST01000114">
    <property type="protein sequence ID" value="KEP52289.1"/>
    <property type="molecule type" value="Genomic_DNA"/>
</dbReference>
<protein>
    <submittedName>
        <fullName evidence="3">Chorismate mutase</fullName>
    </submittedName>
</protein>
<name>A0A074RZ81_9AGAM</name>
<dbReference type="AlphaFoldDB" id="A0A074RZ81"/>
<dbReference type="PANTHER" id="PTHR38041">
    <property type="entry name" value="CHORISMATE MUTASE"/>
    <property type="match status" value="1"/>
</dbReference>
<comment type="caution">
    <text evidence="3">The sequence shown here is derived from an EMBL/GenBank/DDBJ whole genome shotgun (WGS) entry which is preliminary data.</text>
</comment>
<dbReference type="GO" id="GO:0009697">
    <property type="term" value="P:salicylic acid biosynthetic process"/>
    <property type="evidence" value="ECO:0007669"/>
    <property type="project" value="TreeGrafter"/>
</dbReference>
<proteinExistence type="predicted"/>
<dbReference type="Pfam" id="PF01817">
    <property type="entry name" value="CM_2"/>
    <property type="match status" value="1"/>
</dbReference>
<dbReference type="OrthoDB" id="2843337at2759"/>
<organism evidence="3 4">
    <name type="scientific">Rhizoctonia solani 123E</name>
    <dbReference type="NCBI Taxonomy" id="1423351"/>
    <lineage>
        <taxon>Eukaryota</taxon>
        <taxon>Fungi</taxon>
        <taxon>Dikarya</taxon>
        <taxon>Basidiomycota</taxon>
        <taxon>Agaricomycotina</taxon>
        <taxon>Agaricomycetes</taxon>
        <taxon>Cantharellales</taxon>
        <taxon>Ceratobasidiaceae</taxon>
        <taxon>Rhizoctonia</taxon>
    </lineage>
</organism>
<dbReference type="GO" id="GO:0046417">
    <property type="term" value="P:chorismate metabolic process"/>
    <property type="evidence" value="ECO:0007669"/>
    <property type="project" value="InterPro"/>
</dbReference>
<dbReference type="SUPFAM" id="SSF48600">
    <property type="entry name" value="Chorismate mutase II"/>
    <property type="match status" value="1"/>
</dbReference>
<dbReference type="InterPro" id="IPR036263">
    <property type="entry name" value="Chorismate_II_sf"/>
</dbReference>
<dbReference type="InterPro" id="IPR002701">
    <property type="entry name" value="CM_II_prokaryot"/>
</dbReference>
<evidence type="ECO:0000313" key="4">
    <source>
        <dbReference type="Proteomes" id="UP000027456"/>
    </source>
</evidence>
<evidence type="ECO:0000313" key="3">
    <source>
        <dbReference type="EMBL" id="KEP52289.1"/>
    </source>
</evidence>
<sequence length="165" mass="18452">MASSQTFDAACYGSPLPTIPPANDTRSIPWGTPGVKLANGTNCCNSIEEVRTRIGAIDAQILKLLGQRQVILFYCAYVEAGRFKSNRTLVFNQAANDVVVQRALNSSQSNHIPETITVEVYNKILKTMLAFEYCSVSLRLEYNPRMERSLIQYVFVPLLVRLLSF</sequence>
<dbReference type="InterPro" id="IPR036979">
    <property type="entry name" value="CM_dom_sf"/>
</dbReference>
<dbReference type="Gene3D" id="1.20.59.10">
    <property type="entry name" value="Chorismate mutase"/>
    <property type="match status" value="1"/>
</dbReference>
<reference evidence="3 4" key="1">
    <citation type="submission" date="2013-12" db="EMBL/GenBank/DDBJ databases">
        <authorList>
            <person name="Cubeta M."/>
            <person name="Pakala S."/>
            <person name="Fedorova N."/>
            <person name="Thomas E."/>
            <person name="Dean R."/>
            <person name="Jabaji S."/>
            <person name="Neate S."/>
            <person name="Toda T."/>
            <person name="Tavantzis S."/>
            <person name="Vilgalys R."/>
            <person name="Bharathan N."/>
            <person name="Pakala S."/>
            <person name="Losada L.S."/>
            <person name="Zafar N."/>
            <person name="Nierman W."/>
        </authorList>
    </citation>
    <scope>NUCLEOTIDE SEQUENCE [LARGE SCALE GENOMIC DNA]</scope>
    <source>
        <strain evidence="3 4">123E</strain>
    </source>
</reference>
<gene>
    <name evidence="3" type="ORF">V565_047910</name>
</gene>
<accession>A0A074RZ81</accession>
<dbReference type="HOGENOM" id="CLU_128848_0_0_1"/>
<keyword evidence="1" id="KW-0413">Isomerase</keyword>
<dbReference type="InterPro" id="IPR051331">
    <property type="entry name" value="Chorismate_mutase-related"/>
</dbReference>
<dbReference type="Proteomes" id="UP000027456">
    <property type="component" value="Unassembled WGS sequence"/>
</dbReference>
<feature type="domain" description="Chorismate mutase" evidence="2">
    <location>
        <begin position="50"/>
        <end position="132"/>
    </location>
</feature>